<dbReference type="FunFam" id="3.40.630.30:FF:000106">
    <property type="entry name" value="Acetyltransferase At1g77540"/>
    <property type="match status" value="1"/>
</dbReference>
<dbReference type="PROSITE" id="PS51729">
    <property type="entry name" value="GNAT_YJDJ"/>
    <property type="match status" value="1"/>
</dbReference>
<dbReference type="InterPro" id="IPR045057">
    <property type="entry name" value="Gcn5-rel_NAT"/>
</dbReference>
<accession>A0AAV1W951</accession>
<dbReference type="SUPFAM" id="SSF55729">
    <property type="entry name" value="Acyl-CoA N-acyltransferases (Nat)"/>
    <property type="match status" value="1"/>
</dbReference>
<name>A0AAV1W951_LUPLU</name>
<gene>
    <name evidence="2" type="ORF">LLUT_LOCUS6561</name>
</gene>
<reference evidence="2 3" key="1">
    <citation type="submission" date="2024-03" db="EMBL/GenBank/DDBJ databases">
        <authorList>
            <person name="Martinez-Hernandez J."/>
        </authorList>
    </citation>
    <scope>NUCLEOTIDE SEQUENCE [LARGE SCALE GENOMIC DNA]</scope>
</reference>
<dbReference type="EMBL" id="CAXHTB010000004">
    <property type="protein sequence ID" value="CAL0305501.1"/>
    <property type="molecule type" value="Genomic_DNA"/>
</dbReference>
<dbReference type="AlphaFoldDB" id="A0AAV1W951"/>
<keyword evidence="3" id="KW-1185">Reference proteome</keyword>
<dbReference type="PANTHER" id="PTHR31435:SF9">
    <property type="entry name" value="PROTEIN NATD1"/>
    <property type="match status" value="1"/>
</dbReference>
<evidence type="ECO:0000313" key="2">
    <source>
        <dbReference type="EMBL" id="CAL0305501.1"/>
    </source>
</evidence>
<evidence type="ECO:0000313" key="3">
    <source>
        <dbReference type="Proteomes" id="UP001497480"/>
    </source>
</evidence>
<proteinExistence type="predicted"/>
<dbReference type="Pfam" id="PF14542">
    <property type="entry name" value="Acetyltransf_CG"/>
    <property type="match status" value="1"/>
</dbReference>
<protein>
    <recommendedName>
        <fullName evidence="1">N-acetyltransferase domain-containing protein</fullName>
    </recommendedName>
</protein>
<dbReference type="Gene3D" id="3.40.630.30">
    <property type="match status" value="1"/>
</dbReference>
<dbReference type="InterPro" id="IPR031165">
    <property type="entry name" value="GNAT_YJDJ"/>
</dbReference>
<comment type="caution">
    <text evidence="2">The sequence shown here is derived from an EMBL/GenBank/DDBJ whole genome shotgun (WGS) entry which is preliminary data.</text>
</comment>
<sequence>MTQILKLQSFGLSSKTNSQDYLTYKSQHKKTHIRTFTPFSITSSRKMSTTTAATKSEGNEGAKVVPQILWNESNKRFETEDKEAYVEYVLRQNGKVIDLVHTFVPPSKRGLGLAYHLTVAAFQHAKSHSLSVIPTCSYISDTFVPRNPTWNSVLYTGGGQSNI</sequence>
<dbReference type="InterPro" id="IPR016181">
    <property type="entry name" value="Acyl_CoA_acyltransferase"/>
</dbReference>
<feature type="domain" description="N-acetyltransferase" evidence="1">
    <location>
        <begin position="69"/>
        <end position="155"/>
    </location>
</feature>
<organism evidence="2 3">
    <name type="scientific">Lupinus luteus</name>
    <name type="common">European yellow lupine</name>
    <dbReference type="NCBI Taxonomy" id="3873"/>
    <lineage>
        <taxon>Eukaryota</taxon>
        <taxon>Viridiplantae</taxon>
        <taxon>Streptophyta</taxon>
        <taxon>Embryophyta</taxon>
        <taxon>Tracheophyta</taxon>
        <taxon>Spermatophyta</taxon>
        <taxon>Magnoliopsida</taxon>
        <taxon>eudicotyledons</taxon>
        <taxon>Gunneridae</taxon>
        <taxon>Pentapetalae</taxon>
        <taxon>rosids</taxon>
        <taxon>fabids</taxon>
        <taxon>Fabales</taxon>
        <taxon>Fabaceae</taxon>
        <taxon>Papilionoideae</taxon>
        <taxon>50 kb inversion clade</taxon>
        <taxon>genistoids sensu lato</taxon>
        <taxon>core genistoids</taxon>
        <taxon>Genisteae</taxon>
        <taxon>Lupinus</taxon>
    </lineage>
</organism>
<evidence type="ECO:0000259" key="1">
    <source>
        <dbReference type="PROSITE" id="PS51729"/>
    </source>
</evidence>
<dbReference type="Proteomes" id="UP001497480">
    <property type="component" value="Unassembled WGS sequence"/>
</dbReference>
<dbReference type="PANTHER" id="PTHR31435">
    <property type="entry name" value="PROTEIN NATD1"/>
    <property type="match status" value="1"/>
</dbReference>